<keyword evidence="4" id="KW-0443">Lipid metabolism</keyword>
<keyword evidence="3" id="KW-0808">Transferase</keyword>
<dbReference type="SMART" id="SM00563">
    <property type="entry name" value="PlsC"/>
    <property type="match status" value="1"/>
</dbReference>
<proteinExistence type="predicted"/>
<evidence type="ECO:0000256" key="3">
    <source>
        <dbReference type="ARBA" id="ARBA00022679"/>
    </source>
</evidence>
<dbReference type="CDD" id="cd07989">
    <property type="entry name" value="LPLAT_AGPAT-like"/>
    <property type="match status" value="1"/>
</dbReference>
<sequence>MKLKTRLFLRGIGLLHNYVSLRSKASRAKRMPEYYSLAEKCKIFRTNASSILKHFGIKINVKGFDNIPDGPCLLIPNHSTYLDPLIVASSLSNQGDGKKLSKKFAFIARSEVARKKSVKAIADLINTYYLDFSKPREILNTLLDFGAYVKNNKVSGIIFAEGTRTKDGKLGEFNSGAFKLAQASYLPIVPVTINNACNAMDKNRDAKLNIDVVFHQQIKPIVFQTLDSKDLAEHVKNIIASEYKDQKITSDETIKNKFTKKVNNKE</sequence>
<accession>A0ABZ2TLC9</accession>
<organism evidence="7 8">
    <name type="scientific">Metamycoplasma faucium</name>
    <dbReference type="NCBI Taxonomy" id="56142"/>
    <lineage>
        <taxon>Bacteria</taxon>
        <taxon>Bacillati</taxon>
        <taxon>Mycoplasmatota</taxon>
        <taxon>Mycoplasmoidales</taxon>
        <taxon>Metamycoplasmataceae</taxon>
        <taxon>Metamycoplasma</taxon>
    </lineage>
</organism>
<dbReference type="PANTHER" id="PTHR10434">
    <property type="entry name" value="1-ACYL-SN-GLYCEROL-3-PHOSPHATE ACYLTRANSFERASE"/>
    <property type="match status" value="1"/>
</dbReference>
<feature type="domain" description="Phospholipid/glycerol acyltransferase" evidence="6">
    <location>
        <begin position="72"/>
        <end position="196"/>
    </location>
</feature>
<keyword evidence="8" id="KW-1185">Reference proteome</keyword>
<evidence type="ECO:0000313" key="7">
    <source>
        <dbReference type="EMBL" id="WYM97260.1"/>
    </source>
</evidence>
<gene>
    <name evidence="7" type="ORF">LQ356_03610</name>
</gene>
<evidence type="ECO:0000256" key="4">
    <source>
        <dbReference type="ARBA" id="ARBA00023098"/>
    </source>
</evidence>
<comment type="pathway">
    <text evidence="1">Lipid metabolism.</text>
</comment>
<protein>
    <submittedName>
        <fullName evidence="7">1-acyl-sn-glycerol-3-phosphate acyltransferase</fullName>
    </submittedName>
</protein>
<keyword evidence="5 7" id="KW-0012">Acyltransferase</keyword>
<dbReference type="RefSeq" id="WP_405311610.1">
    <property type="nucleotide sequence ID" value="NZ_CP088155.1"/>
</dbReference>
<evidence type="ECO:0000259" key="6">
    <source>
        <dbReference type="SMART" id="SM00563"/>
    </source>
</evidence>
<evidence type="ECO:0000313" key="8">
    <source>
        <dbReference type="Proteomes" id="UP001622612"/>
    </source>
</evidence>
<name>A0ABZ2TLC9_9BACT</name>
<keyword evidence="2" id="KW-0444">Lipid biosynthesis</keyword>
<dbReference type="PANTHER" id="PTHR10434:SF64">
    <property type="entry name" value="1-ACYL-SN-GLYCEROL-3-PHOSPHATE ACYLTRANSFERASE-RELATED"/>
    <property type="match status" value="1"/>
</dbReference>
<dbReference type="InterPro" id="IPR002123">
    <property type="entry name" value="Plipid/glycerol_acylTrfase"/>
</dbReference>
<dbReference type="Pfam" id="PF01553">
    <property type="entry name" value="Acyltransferase"/>
    <property type="match status" value="1"/>
</dbReference>
<evidence type="ECO:0000256" key="2">
    <source>
        <dbReference type="ARBA" id="ARBA00022516"/>
    </source>
</evidence>
<dbReference type="SUPFAM" id="SSF69593">
    <property type="entry name" value="Glycerol-3-phosphate (1)-acyltransferase"/>
    <property type="match status" value="1"/>
</dbReference>
<evidence type="ECO:0000256" key="5">
    <source>
        <dbReference type="ARBA" id="ARBA00023315"/>
    </source>
</evidence>
<dbReference type="Proteomes" id="UP001622612">
    <property type="component" value="Chromosome"/>
</dbReference>
<reference evidence="7" key="1">
    <citation type="submission" date="2021-11" db="EMBL/GenBank/DDBJ databases">
        <title>The first genome sequence of unculturable Mycoplasma faucium obtained by de novo assembly of metagenomic reads.</title>
        <authorList>
            <person name="Sabat A.J."/>
            <person name="Bathoorn E."/>
            <person name="Akkerboom V."/>
            <person name="Friedrich A.W."/>
        </authorList>
    </citation>
    <scope>NUCLEOTIDE SEQUENCE [LARGE SCALE GENOMIC DNA]</scope>
    <source>
        <strain evidence="7">UMCG-MFM1</strain>
    </source>
</reference>
<evidence type="ECO:0000256" key="1">
    <source>
        <dbReference type="ARBA" id="ARBA00005189"/>
    </source>
</evidence>
<dbReference type="EMBL" id="CP088155">
    <property type="protein sequence ID" value="WYM97260.1"/>
    <property type="molecule type" value="Genomic_DNA"/>
</dbReference>
<dbReference type="GO" id="GO:0016746">
    <property type="term" value="F:acyltransferase activity"/>
    <property type="evidence" value="ECO:0007669"/>
    <property type="project" value="UniProtKB-KW"/>
</dbReference>